<dbReference type="Pfam" id="PF01026">
    <property type="entry name" value="TatD_DNase"/>
    <property type="match status" value="1"/>
</dbReference>
<dbReference type="PROSITE" id="PS01137">
    <property type="entry name" value="TATD_1"/>
    <property type="match status" value="1"/>
</dbReference>
<dbReference type="PhylomeDB" id="A0A0W0C844"/>
<evidence type="ECO:0000313" key="2">
    <source>
        <dbReference type="EMBL" id="KTB03286.1"/>
    </source>
</evidence>
<evidence type="ECO:0000313" key="3">
    <source>
        <dbReference type="Proteomes" id="UP000054886"/>
    </source>
</evidence>
<evidence type="ECO:0000256" key="1">
    <source>
        <dbReference type="ARBA" id="ARBA00022801"/>
    </source>
</evidence>
<organism evidence="2 3">
    <name type="scientific">Candida glabrata</name>
    <name type="common">Yeast</name>
    <name type="synonym">Torulopsis glabrata</name>
    <dbReference type="NCBI Taxonomy" id="5478"/>
    <lineage>
        <taxon>Eukaryota</taxon>
        <taxon>Fungi</taxon>
        <taxon>Dikarya</taxon>
        <taxon>Ascomycota</taxon>
        <taxon>Saccharomycotina</taxon>
        <taxon>Saccharomycetes</taxon>
        <taxon>Saccharomycetales</taxon>
        <taxon>Saccharomycetaceae</taxon>
        <taxon>Nakaseomyces</taxon>
    </lineage>
</organism>
<dbReference type="VEuPathDB" id="FungiDB:CAGL0H02365g"/>
<dbReference type="Proteomes" id="UP000054886">
    <property type="component" value="Unassembled WGS sequence"/>
</dbReference>
<keyword evidence="1" id="KW-0378">Hydrolase</keyword>
<name>A0A0W0C844_CANGB</name>
<gene>
    <name evidence="2" type="ORF">AO440_001996</name>
</gene>
<dbReference type="InterPro" id="IPR001130">
    <property type="entry name" value="TatD-like"/>
</dbReference>
<dbReference type="OMA" id="VPCFGWH"/>
<dbReference type="PANTHER" id="PTHR47345:SF1">
    <property type="entry name" value="CUT9-INTERACTING PROTEIN SCN1"/>
    <property type="match status" value="1"/>
</dbReference>
<sequence length="298" mass="33935">MLVDAHCHLDGSADSRGCAEYARNVRVCLMSTNPQDAEMLSVGIGLGNAVCAFGVHPWFSHWFYVGDAPGKLEHYSRVMQADAADEGFLSLVDELPDPIDLDQYIRDHFPKGRWQVIGEVGLDKLFRVKRRDGTLSRWHVSMDHQRVVLDRFLDLAVRTGLSVSLHGVKAHGSLLDRCEKKLLNTPCNICLHSYTGPADTLTALWIRKFGHERIFVSLSQYINLDDKHRAVTENILDICPKTCILPETDFEINKHDAQRLEMSLRTVYNFIGQRWGIDNYEELMQTNFESFYGHSIAQ</sequence>
<accession>A0A0W0C844</accession>
<protein>
    <submittedName>
        <fullName evidence="2">Putative deoxyribonuclease</fullName>
    </submittedName>
</protein>
<dbReference type="PANTHER" id="PTHR47345">
    <property type="entry name" value="CUT9-INTERACTING PROTEIN SCN1"/>
    <property type="match status" value="1"/>
</dbReference>
<dbReference type="VEuPathDB" id="FungiDB:GWK60_H02145"/>
<dbReference type="GO" id="GO:0016788">
    <property type="term" value="F:hydrolase activity, acting on ester bonds"/>
    <property type="evidence" value="ECO:0007669"/>
    <property type="project" value="InterPro"/>
</dbReference>
<dbReference type="InterPro" id="IPR018228">
    <property type="entry name" value="DNase_TatD-rel_CS"/>
</dbReference>
<comment type="caution">
    <text evidence="2">The sequence shown here is derived from an EMBL/GenBank/DDBJ whole genome shotgun (WGS) entry which is preliminary data.</text>
</comment>
<reference evidence="2 3" key="1">
    <citation type="submission" date="2015-10" db="EMBL/GenBank/DDBJ databases">
        <title>Draft genomes sequences of Candida glabrata isolates 1A, 1B, 2A, 2B, 3A and 3B.</title>
        <authorList>
            <person name="Haavelsrud O.E."/>
            <person name="Gaustad P."/>
        </authorList>
    </citation>
    <scope>NUCLEOTIDE SEQUENCE [LARGE SCALE GENOMIC DNA]</scope>
    <source>
        <strain evidence="2">910700640</strain>
    </source>
</reference>
<dbReference type="VEuPathDB" id="FungiDB:GVI51_H02123"/>
<dbReference type="InterPro" id="IPR053044">
    <property type="entry name" value="Metallo-hydrolase/TatD-type"/>
</dbReference>
<dbReference type="AlphaFoldDB" id="A0A0W0C844"/>
<dbReference type="SUPFAM" id="SSF51556">
    <property type="entry name" value="Metallo-dependent hydrolases"/>
    <property type="match status" value="1"/>
</dbReference>
<proteinExistence type="predicted"/>
<dbReference type="VEuPathDB" id="FungiDB:B1J91_H02365g"/>
<dbReference type="Gene3D" id="3.20.20.140">
    <property type="entry name" value="Metal-dependent hydrolases"/>
    <property type="match status" value="1"/>
</dbReference>
<dbReference type="EMBL" id="LLZZ01000120">
    <property type="protein sequence ID" value="KTB03286.1"/>
    <property type="molecule type" value="Genomic_DNA"/>
</dbReference>
<dbReference type="InterPro" id="IPR032466">
    <property type="entry name" value="Metal_Hydrolase"/>
</dbReference>